<dbReference type="AlphaFoldDB" id="A0A975NPM8"/>
<dbReference type="RefSeq" id="WP_215614267.1">
    <property type="nucleotide sequence ID" value="NZ_CP076135.1"/>
</dbReference>
<evidence type="ECO:0000313" key="2">
    <source>
        <dbReference type="EMBL" id="QWG18710.1"/>
    </source>
</evidence>
<dbReference type="EMBL" id="CP076135">
    <property type="protein sequence ID" value="QWG18710.1"/>
    <property type="molecule type" value="Genomic_DNA"/>
</dbReference>
<gene>
    <name evidence="2" type="ORF">KMZ68_02085</name>
</gene>
<organism evidence="2 3">
    <name type="scientific">Bradyrhizobium sediminis</name>
    <dbReference type="NCBI Taxonomy" id="2840469"/>
    <lineage>
        <taxon>Bacteria</taxon>
        <taxon>Pseudomonadati</taxon>
        <taxon>Pseudomonadota</taxon>
        <taxon>Alphaproteobacteria</taxon>
        <taxon>Hyphomicrobiales</taxon>
        <taxon>Nitrobacteraceae</taxon>
        <taxon>Bradyrhizobium</taxon>
    </lineage>
</organism>
<dbReference type="KEGG" id="bsei:KMZ68_02085"/>
<accession>A0A975NPM8</accession>
<feature type="region of interest" description="Disordered" evidence="1">
    <location>
        <begin position="89"/>
        <end position="119"/>
    </location>
</feature>
<evidence type="ECO:0000256" key="1">
    <source>
        <dbReference type="SAM" id="MobiDB-lite"/>
    </source>
</evidence>
<protein>
    <submittedName>
        <fullName evidence="2">Uncharacterized protein</fullName>
    </submittedName>
</protein>
<feature type="compositionally biased region" description="Basic and acidic residues" evidence="1">
    <location>
        <begin position="93"/>
        <end position="109"/>
    </location>
</feature>
<sequence>MTQETEIQRRAVSGHRASILAALRDHGVDRRIIAHLEIWDDGFARNVAVILHYKRLRDIGVPSEQAIDETASWLGCARDMVEILAKGKGYGKAHTEAKRQRRLQAEEQSHNAVGIPTTP</sequence>
<reference evidence="2" key="1">
    <citation type="submission" date="2021-06" db="EMBL/GenBank/DDBJ databases">
        <title>Bradyrhizobium sp. S2-11-2 Genome sequencing.</title>
        <authorList>
            <person name="Jin L."/>
        </authorList>
    </citation>
    <scope>NUCLEOTIDE SEQUENCE</scope>
    <source>
        <strain evidence="2">S2-11-2</strain>
    </source>
</reference>
<name>A0A975NPM8_9BRAD</name>
<evidence type="ECO:0000313" key="3">
    <source>
        <dbReference type="Proteomes" id="UP000680805"/>
    </source>
</evidence>
<proteinExistence type="predicted"/>
<dbReference type="Proteomes" id="UP000680805">
    <property type="component" value="Chromosome"/>
</dbReference>